<keyword evidence="2" id="KW-1185">Reference proteome</keyword>
<name>A0A2A3EPW4_APICC</name>
<evidence type="ECO:0000313" key="2">
    <source>
        <dbReference type="Proteomes" id="UP000242457"/>
    </source>
</evidence>
<sequence>MTQGLKFCLVSAITSKKPTMTREKPDSRIAIDRKIETKETKIYDETLGLEFPRATQNTLHDRILEDNDSKWYRAVVFNEMDLKESENYKPYIEIE</sequence>
<reference evidence="1 2" key="1">
    <citation type="submission" date="2014-07" db="EMBL/GenBank/DDBJ databases">
        <title>Genomic and transcriptomic analysis on Apis cerana provide comprehensive insights into honey bee biology.</title>
        <authorList>
            <person name="Diao Q."/>
            <person name="Sun L."/>
            <person name="Zheng H."/>
            <person name="Zheng H."/>
            <person name="Xu S."/>
            <person name="Wang S."/>
            <person name="Zeng Z."/>
            <person name="Hu F."/>
            <person name="Su S."/>
            <person name="Wu J."/>
        </authorList>
    </citation>
    <scope>NUCLEOTIDE SEQUENCE [LARGE SCALE GENOMIC DNA]</scope>
    <source>
        <tissue evidence="1">Pupae without intestine</tissue>
    </source>
</reference>
<organism evidence="1 2">
    <name type="scientific">Apis cerana cerana</name>
    <name type="common">Oriental honeybee</name>
    <dbReference type="NCBI Taxonomy" id="94128"/>
    <lineage>
        <taxon>Eukaryota</taxon>
        <taxon>Metazoa</taxon>
        <taxon>Ecdysozoa</taxon>
        <taxon>Arthropoda</taxon>
        <taxon>Hexapoda</taxon>
        <taxon>Insecta</taxon>
        <taxon>Pterygota</taxon>
        <taxon>Neoptera</taxon>
        <taxon>Endopterygota</taxon>
        <taxon>Hymenoptera</taxon>
        <taxon>Apocrita</taxon>
        <taxon>Aculeata</taxon>
        <taxon>Apoidea</taxon>
        <taxon>Anthophila</taxon>
        <taxon>Apidae</taxon>
        <taxon>Apis</taxon>
    </lineage>
</organism>
<accession>A0A2A3EPW4</accession>
<dbReference type="Proteomes" id="UP000242457">
    <property type="component" value="Unassembled WGS sequence"/>
</dbReference>
<gene>
    <name evidence="1" type="ORF">APICC_00275</name>
</gene>
<proteinExistence type="predicted"/>
<evidence type="ECO:0000313" key="1">
    <source>
        <dbReference type="EMBL" id="PBC33768.1"/>
    </source>
</evidence>
<dbReference type="AlphaFoldDB" id="A0A2A3EPW4"/>
<protein>
    <submittedName>
        <fullName evidence="1">Uncharacterized protein</fullName>
    </submittedName>
</protein>
<dbReference type="EMBL" id="KZ288195">
    <property type="protein sequence ID" value="PBC33768.1"/>
    <property type="molecule type" value="Genomic_DNA"/>
</dbReference>